<dbReference type="Proteomes" id="UP000253324">
    <property type="component" value="Unassembled WGS sequence"/>
</dbReference>
<accession>A0A368YFN9</accession>
<proteinExistence type="predicted"/>
<protein>
    <recommendedName>
        <fullName evidence="4">Rap1a immunity protein domain-containing protein</fullName>
    </recommendedName>
</protein>
<gene>
    <name evidence="2" type="ORF">C7476_12924</name>
</gene>
<evidence type="ECO:0000313" key="2">
    <source>
        <dbReference type="EMBL" id="RCW78156.1"/>
    </source>
</evidence>
<feature type="chain" id="PRO_5016713210" description="Rap1a immunity protein domain-containing protein" evidence="1">
    <location>
        <begin position="19"/>
        <end position="109"/>
    </location>
</feature>
<organism evidence="2 3">
    <name type="scientific">Phyllobacterium bourgognense</name>
    <dbReference type="NCBI Taxonomy" id="314236"/>
    <lineage>
        <taxon>Bacteria</taxon>
        <taxon>Pseudomonadati</taxon>
        <taxon>Pseudomonadota</taxon>
        <taxon>Alphaproteobacteria</taxon>
        <taxon>Hyphomicrobiales</taxon>
        <taxon>Phyllobacteriaceae</taxon>
        <taxon>Phyllobacterium</taxon>
    </lineage>
</organism>
<sequence>MRVSALLMVSLVASPVHAMTAADLIGAEQRFATGYIFGAIEYQIGIPVNDDFADRRKEIRKCLLDGKFMSDALYAKVTTFIQSHPATLPKSAVGAILQAVDDLCPEAGR</sequence>
<dbReference type="AlphaFoldDB" id="A0A368YFN9"/>
<evidence type="ECO:0000256" key="1">
    <source>
        <dbReference type="SAM" id="SignalP"/>
    </source>
</evidence>
<feature type="signal peptide" evidence="1">
    <location>
        <begin position="1"/>
        <end position="18"/>
    </location>
</feature>
<dbReference type="EMBL" id="QPJM01000029">
    <property type="protein sequence ID" value="RCW78156.1"/>
    <property type="molecule type" value="Genomic_DNA"/>
</dbReference>
<reference evidence="2 3" key="1">
    <citation type="submission" date="2018-07" db="EMBL/GenBank/DDBJ databases">
        <title>Genomic Encyclopedia of Type Strains, Phase III (KMG-III): the genomes of soil and plant-associated and newly described type strains.</title>
        <authorList>
            <person name="Whitman W."/>
        </authorList>
    </citation>
    <scope>NUCLEOTIDE SEQUENCE [LARGE SCALE GENOMIC DNA]</scope>
    <source>
        <strain evidence="2 3">31-25a</strain>
    </source>
</reference>
<evidence type="ECO:0008006" key="4">
    <source>
        <dbReference type="Google" id="ProtNLM"/>
    </source>
</evidence>
<evidence type="ECO:0000313" key="3">
    <source>
        <dbReference type="Proteomes" id="UP000253324"/>
    </source>
</evidence>
<name>A0A368YFN9_9HYPH</name>
<comment type="caution">
    <text evidence="2">The sequence shown here is derived from an EMBL/GenBank/DDBJ whole genome shotgun (WGS) entry which is preliminary data.</text>
</comment>
<keyword evidence="3" id="KW-1185">Reference proteome</keyword>
<keyword evidence="1" id="KW-0732">Signal</keyword>